<dbReference type="EMBL" id="JAIVGD010000002">
    <property type="protein sequence ID" value="KAH0778857.1"/>
    <property type="molecule type" value="Genomic_DNA"/>
</dbReference>
<name>A0ABQ7WDN0_SOLTU</name>
<evidence type="ECO:0000259" key="1">
    <source>
        <dbReference type="Pfam" id="PF13456"/>
    </source>
</evidence>
<dbReference type="InterPro" id="IPR036397">
    <property type="entry name" value="RNaseH_sf"/>
</dbReference>
<dbReference type="Proteomes" id="UP000826656">
    <property type="component" value="Unassembled WGS sequence"/>
</dbReference>
<dbReference type="PANTHER" id="PTHR47723">
    <property type="entry name" value="OS05G0353850 PROTEIN"/>
    <property type="match status" value="1"/>
</dbReference>
<evidence type="ECO:0000313" key="2">
    <source>
        <dbReference type="EMBL" id="KAH0778857.1"/>
    </source>
</evidence>
<dbReference type="InterPro" id="IPR012337">
    <property type="entry name" value="RNaseH-like_sf"/>
</dbReference>
<dbReference type="InterPro" id="IPR002156">
    <property type="entry name" value="RNaseH_domain"/>
</dbReference>
<proteinExistence type="predicted"/>
<dbReference type="InterPro" id="IPR053151">
    <property type="entry name" value="RNase_H-like"/>
</dbReference>
<dbReference type="CDD" id="cd06222">
    <property type="entry name" value="RNase_H_like"/>
    <property type="match status" value="1"/>
</dbReference>
<evidence type="ECO:0000313" key="3">
    <source>
        <dbReference type="Proteomes" id="UP000826656"/>
    </source>
</evidence>
<comment type="caution">
    <text evidence="2">The sequence shown here is derived from an EMBL/GenBank/DDBJ whole genome shotgun (WGS) entry which is preliminary data.</text>
</comment>
<dbReference type="Gene3D" id="3.30.420.10">
    <property type="entry name" value="Ribonuclease H-like superfamily/Ribonuclease H"/>
    <property type="match status" value="1"/>
</dbReference>
<accession>A0ABQ7WDN0</accession>
<reference evidence="2 3" key="1">
    <citation type="journal article" date="2021" name="bioRxiv">
        <title>Chromosome-scale and haplotype-resolved genome assembly of a tetraploid potato cultivar.</title>
        <authorList>
            <person name="Sun H."/>
            <person name="Jiao W.-B."/>
            <person name="Krause K."/>
            <person name="Campoy J.A."/>
            <person name="Goel M."/>
            <person name="Folz-Donahue K."/>
            <person name="Kukat C."/>
            <person name="Huettel B."/>
            <person name="Schneeberger K."/>
        </authorList>
    </citation>
    <scope>NUCLEOTIDE SEQUENCE [LARGE SCALE GENOMIC DNA]</scope>
    <source>
        <strain evidence="2">SolTubOtavaFocal</strain>
        <tissue evidence="2">Leaves</tissue>
    </source>
</reference>
<gene>
    <name evidence="2" type="ORF">KY290_005284</name>
</gene>
<protein>
    <recommendedName>
        <fullName evidence="1">RNase H type-1 domain-containing protein</fullName>
    </recommendedName>
</protein>
<dbReference type="Pfam" id="PF13456">
    <property type="entry name" value="RVT_3"/>
    <property type="match status" value="1"/>
</dbReference>
<dbReference type="SUPFAM" id="SSF53098">
    <property type="entry name" value="Ribonuclease H-like"/>
    <property type="match status" value="1"/>
</dbReference>
<organism evidence="2 3">
    <name type="scientific">Solanum tuberosum</name>
    <name type="common">Potato</name>
    <dbReference type="NCBI Taxonomy" id="4113"/>
    <lineage>
        <taxon>Eukaryota</taxon>
        <taxon>Viridiplantae</taxon>
        <taxon>Streptophyta</taxon>
        <taxon>Embryophyta</taxon>
        <taxon>Tracheophyta</taxon>
        <taxon>Spermatophyta</taxon>
        <taxon>Magnoliopsida</taxon>
        <taxon>eudicotyledons</taxon>
        <taxon>Gunneridae</taxon>
        <taxon>Pentapetalae</taxon>
        <taxon>asterids</taxon>
        <taxon>lamiids</taxon>
        <taxon>Solanales</taxon>
        <taxon>Solanaceae</taxon>
        <taxon>Solanoideae</taxon>
        <taxon>Solaneae</taxon>
        <taxon>Solanum</taxon>
    </lineage>
</organism>
<feature type="domain" description="RNase H type-1" evidence="1">
    <location>
        <begin position="59"/>
        <end position="167"/>
    </location>
</feature>
<dbReference type="InterPro" id="IPR044730">
    <property type="entry name" value="RNase_H-like_dom_plant"/>
</dbReference>
<sequence length="185" mass="21158">MVAEIDRNIHRIAIVRYPWPRNVPKKWPCLVRSLEGYKPCIVLRVIYWKAPNAGFYKSNTNGASKGNPGPSVGGFYFRDWKGDFIFVASHFLGVKTILEAEAMALQKGLLYYLENQLIPVSMEIDSHILSKIFEGAWDVPWCICPLITKIRWLMRNEHVEVKHVLTEGGPKRGESTANFRCTSSF</sequence>
<dbReference type="PANTHER" id="PTHR47723:SF24">
    <property type="entry name" value="RNASE H TYPE-1 DOMAIN-CONTAINING PROTEIN"/>
    <property type="match status" value="1"/>
</dbReference>
<keyword evidence="3" id="KW-1185">Reference proteome</keyword>